<feature type="signal peptide" evidence="2">
    <location>
        <begin position="1"/>
        <end position="26"/>
    </location>
</feature>
<dbReference type="EMBL" id="BSYO01000018">
    <property type="protein sequence ID" value="GMH17902.1"/>
    <property type="molecule type" value="Genomic_DNA"/>
</dbReference>
<feature type="compositionally biased region" description="Polar residues" evidence="1">
    <location>
        <begin position="207"/>
        <end position="219"/>
    </location>
</feature>
<feature type="region of interest" description="Disordered" evidence="1">
    <location>
        <begin position="197"/>
        <end position="219"/>
    </location>
</feature>
<proteinExistence type="predicted"/>
<evidence type="ECO:0000256" key="2">
    <source>
        <dbReference type="SAM" id="SignalP"/>
    </source>
</evidence>
<protein>
    <submittedName>
        <fullName evidence="3">Uncharacterized protein</fullName>
    </submittedName>
</protein>
<evidence type="ECO:0000313" key="4">
    <source>
        <dbReference type="Proteomes" id="UP001279734"/>
    </source>
</evidence>
<feature type="region of interest" description="Disordered" evidence="1">
    <location>
        <begin position="145"/>
        <end position="176"/>
    </location>
</feature>
<dbReference type="AlphaFoldDB" id="A0AAD3SVK9"/>
<evidence type="ECO:0000256" key="1">
    <source>
        <dbReference type="SAM" id="MobiDB-lite"/>
    </source>
</evidence>
<gene>
    <name evidence="3" type="ORF">Nepgr_019743</name>
</gene>
<keyword evidence="2" id="KW-0732">Signal</keyword>
<feature type="compositionally biased region" description="Low complexity" evidence="1">
    <location>
        <begin position="159"/>
        <end position="176"/>
    </location>
</feature>
<comment type="caution">
    <text evidence="3">The sequence shown here is derived from an EMBL/GenBank/DDBJ whole genome shotgun (WGS) entry which is preliminary data.</text>
</comment>
<dbReference type="Proteomes" id="UP001279734">
    <property type="component" value="Unassembled WGS sequence"/>
</dbReference>
<evidence type="ECO:0000313" key="3">
    <source>
        <dbReference type="EMBL" id="GMH17902.1"/>
    </source>
</evidence>
<organism evidence="3 4">
    <name type="scientific">Nepenthes gracilis</name>
    <name type="common">Slender pitcher plant</name>
    <dbReference type="NCBI Taxonomy" id="150966"/>
    <lineage>
        <taxon>Eukaryota</taxon>
        <taxon>Viridiplantae</taxon>
        <taxon>Streptophyta</taxon>
        <taxon>Embryophyta</taxon>
        <taxon>Tracheophyta</taxon>
        <taxon>Spermatophyta</taxon>
        <taxon>Magnoliopsida</taxon>
        <taxon>eudicotyledons</taxon>
        <taxon>Gunneridae</taxon>
        <taxon>Pentapetalae</taxon>
        <taxon>Caryophyllales</taxon>
        <taxon>Nepenthaceae</taxon>
        <taxon>Nepenthes</taxon>
    </lineage>
</organism>
<feature type="chain" id="PRO_5042085117" evidence="2">
    <location>
        <begin position="27"/>
        <end position="219"/>
    </location>
</feature>
<reference evidence="3" key="1">
    <citation type="submission" date="2023-05" db="EMBL/GenBank/DDBJ databases">
        <title>Nepenthes gracilis genome sequencing.</title>
        <authorList>
            <person name="Fukushima K."/>
        </authorList>
    </citation>
    <scope>NUCLEOTIDE SEQUENCE</scope>
    <source>
        <strain evidence="3">SING2019-196</strain>
    </source>
</reference>
<name>A0AAD3SVK9_NEPGR</name>
<accession>A0AAD3SVK9</accession>
<keyword evidence="4" id="KW-1185">Reference proteome</keyword>
<sequence length="219" mass="24554">MASAHFLWLLAFFMVWSFSGFDSAIGARSLSEASEPVEQSLFLLKHKPIFKPKFKLPFVPPKIFKKPFVKPIPYKHKFPVFPKFKIPPKFKLPPTEESQFKPIPGEHKFPEVKTFPKFEFPPKFKIPEKKFPPKFELPPKVKFPPLDHQLSENKEQTLSTSSPKSSGSVEQSLPLSSIPPIPGIPIELPNLPVIPGAIPDIIPPLPDSSSATRTKSGAP</sequence>